<dbReference type="Proteomes" id="UP000023152">
    <property type="component" value="Unassembled WGS sequence"/>
</dbReference>
<proteinExistence type="predicted"/>
<evidence type="ECO:0000313" key="2">
    <source>
        <dbReference type="EMBL" id="ETO18058.1"/>
    </source>
</evidence>
<comment type="caution">
    <text evidence="2">The sequence shown here is derived from an EMBL/GenBank/DDBJ whole genome shotgun (WGS) entry which is preliminary data.</text>
</comment>
<protein>
    <submittedName>
        <fullName evidence="2">Uncharacterized protein</fullName>
    </submittedName>
</protein>
<keyword evidence="1" id="KW-1133">Transmembrane helix</keyword>
<name>X6MVN3_RETFI</name>
<keyword evidence="1" id="KW-0472">Membrane</keyword>
<keyword evidence="3" id="KW-1185">Reference proteome</keyword>
<sequence>MKAPSFGWCCHFGKIFNVTVCFFGKIRLLFVAQRFFFLKKKLNFERWKGFLPIFLKQKKNKDMYVNNILYLGLIIVTCALSKSLPACTCQVEKKTIDTSDGNIIQINYLTNDLNSSTSNCSITLSEEKMNVKIIRIELTFNVSFLDCIFVDYLFLDNTTHDDELDMTINRLQLNNVYANLSSRYKVPVVREWQSYMTTGLTIVYICNNALFVISSSVAKLDLNNFVFENIDQSLSVIATNTSMFLNTPLFSMNPATNAFGDELPLSEVYMKSAYIYNCSLQNWLTGVVGSGATFLYVNPTSFYLIDSIFAYNINMDTFTTIKSVLHTSFLQNAFSSSAFAFSHDDFWYAAMHFAHCKFYENRMAAVTHKYNRINHMDIAMA</sequence>
<reference evidence="2 3" key="1">
    <citation type="journal article" date="2013" name="Curr. Biol.">
        <title>The Genome of the Foraminiferan Reticulomyxa filosa.</title>
        <authorList>
            <person name="Glockner G."/>
            <person name="Hulsmann N."/>
            <person name="Schleicher M."/>
            <person name="Noegel A.A."/>
            <person name="Eichinger L."/>
            <person name="Gallinger C."/>
            <person name="Pawlowski J."/>
            <person name="Sierra R."/>
            <person name="Euteneuer U."/>
            <person name="Pillet L."/>
            <person name="Moustafa A."/>
            <person name="Platzer M."/>
            <person name="Groth M."/>
            <person name="Szafranski K."/>
            <person name="Schliwa M."/>
        </authorList>
    </citation>
    <scope>NUCLEOTIDE SEQUENCE [LARGE SCALE GENOMIC DNA]</scope>
</reference>
<feature type="transmembrane region" description="Helical" evidence="1">
    <location>
        <begin position="15"/>
        <end position="37"/>
    </location>
</feature>
<organism evidence="2 3">
    <name type="scientific">Reticulomyxa filosa</name>
    <dbReference type="NCBI Taxonomy" id="46433"/>
    <lineage>
        <taxon>Eukaryota</taxon>
        <taxon>Sar</taxon>
        <taxon>Rhizaria</taxon>
        <taxon>Retaria</taxon>
        <taxon>Foraminifera</taxon>
        <taxon>Monothalamids</taxon>
        <taxon>Reticulomyxidae</taxon>
        <taxon>Reticulomyxa</taxon>
    </lineage>
</organism>
<accession>X6MVN3</accession>
<feature type="transmembrane region" description="Helical" evidence="1">
    <location>
        <begin position="64"/>
        <end position="84"/>
    </location>
</feature>
<evidence type="ECO:0000256" key="1">
    <source>
        <dbReference type="SAM" id="Phobius"/>
    </source>
</evidence>
<keyword evidence="1" id="KW-0812">Transmembrane</keyword>
<dbReference type="EMBL" id="ASPP01015575">
    <property type="protein sequence ID" value="ETO18058.1"/>
    <property type="molecule type" value="Genomic_DNA"/>
</dbReference>
<evidence type="ECO:0000313" key="3">
    <source>
        <dbReference type="Proteomes" id="UP000023152"/>
    </source>
</evidence>
<gene>
    <name evidence="2" type="ORF">RFI_19239</name>
</gene>
<dbReference type="AlphaFoldDB" id="X6MVN3"/>